<keyword evidence="2" id="KW-0597">Phosphoprotein</keyword>
<dbReference type="STRING" id="650164.K5VVH6"/>
<dbReference type="SUPFAM" id="SSF52777">
    <property type="entry name" value="CoA-dependent acyltransferases"/>
    <property type="match status" value="3"/>
</dbReference>
<dbReference type="Gene3D" id="3.40.50.1820">
    <property type="entry name" value="alpha/beta hydrolase"/>
    <property type="match status" value="1"/>
</dbReference>
<dbReference type="GO" id="GO:0044550">
    <property type="term" value="P:secondary metabolite biosynthetic process"/>
    <property type="evidence" value="ECO:0007669"/>
    <property type="project" value="TreeGrafter"/>
</dbReference>
<evidence type="ECO:0000256" key="4">
    <source>
        <dbReference type="ARBA" id="ARBA00023268"/>
    </source>
</evidence>
<evidence type="ECO:0000259" key="6">
    <source>
        <dbReference type="PROSITE" id="PS50075"/>
    </source>
</evidence>
<dbReference type="RefSeq" id="XP_007401046.1">
    <property type="nucleotide sequence ID" value="XM_007400984.1"/>
</dbReference>
<organism evidence="7 8">
    <name type="scientific">Phanerochaete carnosa (strain HHB-10118-sp)</name>
    <name type="common">White-rot fungus</name>
    <name type="synonym">Peniophora carnosa</name>
    <dbReference type="NCBI Taxonomy" id="650164"/>
    <lineage>
        <taxon>Eukaryota</taxon>
        <taxon>Fungi</taxon>
        <taxon>Dikarya</taxon>
        <taxon>Basidiomycota</taxon>
        <taxon>Agaricomycotina</taxon>
        <taxon>Agaricomycetes</taxon>
        <taxon>Polyporales</taxon>
        <taxon>Phanerochaetaceae</taxon>
        <taxon>Phanerochaete</taxon>
    </lineage>
</organism>
<dbReference type="Gene3D" id="3.40.50.980">
    <property type="match status" value="2"/>
</dbReference>
<evidence type="ECO:0000256" key="3">
    <source>
        <dbReference type="ARBA" id="ARBA00022598"/>
    </source>
</evidence>
<dbReference type="Gene3D" id="1.10.1200.10">
    <property type="entry name" value="ACP-like"/>
    <property type="match status" value="2"/>
</dbReference>
<feature type="domain" description="Carrier" evidence="6">
    <location>
        <begin position="2355"/>
        <end position="2430"/>
    </location>
</feature>
<dbReference type="Gene3D" id="3.30.300.30">
    <property type="match status" value="3"/>
</dbReference>
<reference evidence="7 8" key="1">
    <citation type="journal article" date="2012" name="BMC Genomics">
        <title>Comparative genomics of the white-rot fungi, Phanerochaete carnosa and P. chrysosporium, to elucidate the genetic basis of the distinct wood types they colonize.</title>
        <authorList>
            <person name="Suzuki H."/>
            <person name="MacDonald J."/>
            <person name="Syed K."/>
            <person name="Salamov A."/>
            <person name="Hori C."/>
            <person name="Aerts A."/>
            <person name="Henrissat B."/>
            <person name="Wiebenga A."/>
            <person name="vanKuyk P.A."/>
            <person name="Barry K."/>
            <person name="Lindquist E."/>
            <person name="LaButti K."/>
            <person name="Lapidus A."/>
            <person name="Lucas S."/>
            <person name="Coutinho P."/>
            <person name="Gong Y."/>
            <person name="Samejima M."/>
            <person name="Mahadevan R."/>
            <person name="Abou-Zaid M."/>
            <person name="de Vries R.P."/>
            <person name="Igarashi K."/>
            <person name="Yadav J.S."/>
            <person name="Grigoriev I.V."/>
            <person name="Master E.R."/>
        </authorList>
    </citation>
    <scope>NUCLEOTIDE SEQUENCE [LARGE SCALE GENOMIC DNA]</scope>
    <source>
        <strain evidence="7 8">HHB-10118-sp</strain>
    </source>
</reference>
<evidence type="ECO:0000256" key="1">
    <source>
        <dbReference type="ARBA" id="ARBA00022450"/>
    </source>
</evidence>
<dbReference type="SMART" id="SM00823">
    <property type="entry name" value="PKS_PP"/>
    <property type="match status" value="2"/>
</dbReference>
<dbReference type="InterPro" id="IPR020806">
    <property type="entry name" value="PKS_PP-bd"/>
</dbReference>
<dbReference type="Pfam" id="PF00668">
    <property type="entry name" value="Condensation"/>
    <property type="match status" value="1"/>
</dbReference>
<dbReference type="InterPro" id="IPR020845">
    <property type="entry name" value="AMP-binding_CS"/>
</dbReference>
<evidence type="ECO:0000256" key="2">
    <source>
        <dbReference type="ARBA" id="ARBA00022553"/>
    </source>
</evidence>
<keyword evidence="1" id="KW-0596">Phosphopantetheine</keyword>
<dbReference type="InterPro" id="IPR029063">
    <property type="entry name" value="SAM-dependent_MTases_sf"/>
</dbReference>
<dbReference type="PANTHER" id="PTHR45527:SF1">
    <property type="entry name" value="FATTY ACID SYNTHASE"/>
    <property type="match status" value="1"/>
</dbReference>
<feature type="domain" description="Carrier" evidence="6">
    <location>
        <begin position="1048"/>
        <end position="1123"/>
    </location>
</feature>
<dbReference type="SUPFAM" id="SSF53335">
    <property type="entry name" value="S-adenosyl-L-methionine-dependent methyltransferases"/>
    <property type="match status" value="1"/>
</dbReference>
<dbReference type="PANTHER" id="PTHR45527">
    <property type="entry name" value="NONRIBOSOMAL PEPTIDE SYNTHETASE"/>
    <property type="match status" value="1"/>
</dbReference>
<dbReference type="GO" id="GO:0043041">
    <property type="term" value="P:amino acid activation for nonribosomal peptide biosynthetic process"/>
    <property type="evidence" value="ECO:0007669"/>
    <property type="project" value="TreeGrafter"/>
</dbReference>
<evidence type="ECO:0000313" key="8">
    <source>
        <dbReference type="Proteomes" id="UP000008370"/>
    </source>
</evidence>
<dbReference type="Pfam" id="PF00501">
    <property type="entry name" value="AMP-binding"/>
    <property type="match status" value="2"/>
</dbReference>
<dbReference type="InterPro" id="IPR036736">
    <property type="entry name" value="ACP-like_sf"/>
</dbReference>
<keyword evidence="4" id="KW-0511">Multifunctional enzyme</keyword>
<dbReference type="FunFam" id="3.30.300.30:FF:000015">
    <property type="entry name" value="Nonribosomal peptide synthase SidD"/>
    <property type="match status" value="1"/>
</dbReference>
<dbReference type="GeneID" id="18918781"/>
<accession>K5VVH6</accession>
<dbReference type="PROSITE" id="PS00455">
    <property type="entry name" value="AMP_BINDING"/>
    <property type="match status" value="2"/>
</dbReference>
<keyword evidence="5" id="KW-0812">Transmembrane</keyword>
<dbReference type="InParanoid" id="K5VVH6"/>
<dbReference type="InterPro" id="IPR001031">
    <property type="entry name" value="Thioesterase"/>
</dbReference>
<name>K5VVH6_PHACS</name>
<dbReference type="EMBL" id="JH930478">
    <property type="protein sequence ID" value="EKM50785.1"/>
    <property type="molecule type" value="Genomic_DNA"/>
</dbReference>
<keyword evidence="5" id="KW-1133">Transmembrane helix</keyword>
<dbReference type="CDD" id="cd05930">
    <property type="entry name" value="A_NRPS"/>
    <property type="match status" value="2"/>
</dbReference>
<dbReference type="SUPFAM" id="SSF53474">
    <property type="entry name" value="alpha/beta-Hydrolases"/>
    <property type="match status" value="1"/>
</dbReference>
<dbReference type="OrthoDB" id="408177at2759"/>
<dbReference type="NCBIfam" id="TIGR01733">
    <property type="entry name" value="AA-adenyl-dom"/>
    <property type="match status" value="2"/>
</dbReference>
<dbReference type="Proteomes" id="UP000008370">
    <property type="component" value="Unassembled WGS sequence"/>
</dbReference>
<dbReference type="InterPro" id="IPR045851">
    <property type="entry name" value="AMP-bd_C_sf"/>
</dbReference>
<dbReference type="Gene3D" id="2.30.38.10">
    <property type="entry name" value="Luciferase, Domain 3"/>
    <property type="match status" value="1"/>
</dbReference>
<dbReference type="InterPro" id="IPR029058">
    <property type="entry name" value="AB_hydrolase_fold"/>
</dbReference>
<dbReference type="Gene3D" id="3.40.50.150">
    <property type="entry name" value="Vaccinia Virus protein VP39"/>
    <property type="match status" value="1"/>
</dbReference>
<dbReference type="KEGG" id="pco:PHACADRAFT_264276"/>
<dbReference type="GO" id="GO:0031177">
    <property type="term" value="F:phosphopantetheine binding"/>
    <property type="evidence" value="ECO:0007669"/>
    <property type="project" value="InterPro"/>
</dbReference>
<dbReference type="InterPro" id="IPR023213">
    <property type="entry name" value="CAT-like_dom_sf"/>
</dbReference>
<dbReference type="InterPro" id="IPR010071">
    <property type="entry name" value="AA_adenyl_dom"/>
</dbReference>
<dbReference type="GO" id="GO:0005737">
    <property type="term" value="C:cytoplasm"/>
    <property type="evidence" value="ECO:0007669"/>
    <property type="project" value="TreeGrafter"/>
</dbReference>
<dbReference type="GO" id="GO:0016874">
    <property type="term" value="F:ligase activity"/>
    <property type="evidence" value="ECO:0007669"/>
    <property type="project" value="UniProtKB-KW"/>
</dbReference>
<dbReference type="HOGENOM" id="CLU_000022_63_0_1"/>
<evidence type="ECO:0000256" key="5">
    <source>
        <dbReference type="SAM" id="Phobius"/>
    </source>
</evidence>
<keyword evidence="5" id="KW-0472">Membrane</keyword>
<dbReference type="Pfam" id="PF00550">
    <property type="entry name" value="PP-binding"/>
    <property type="match status" value="2"/>
</dbReference>
<dbReference type="SUPFAM" id="SSF56801">
    <property type="entry name" value="Acetyl-CoA synthetase-like"/>
    <property type="match status" value="2"/>
</dbReference>
<feature type="transmembrane region" description="Helical" evidence="5">
    <location>
        <begin position="131"/>
        <end position="153"/>
    </location>
</feature>
<proteinExistence type="predicted"/>
<keyword evidence="3" id="KW-0436">Ligase</keyword>
<evidence type="ECO:0000313" key="7">
    <source>
        <dbReference type="EMBL" id="EKM50785.1"/>
    </source>
</evidence>
<dbReference type="SUPFAM" id="SSF47336">
    <property type="entry name" value="ACP-like"/>
    <property type="match status" value="2"/>
</dbReference>
<dbReference type="Pfam" id="PF00975">
    <property type="entry name" value="Thioesterase"/>
    <property type="match status" value="1"/>
</dbReference>
<dbReference type="CDD" id="cd19531">
    <property type="entry name" value="LCL_NRPS-like"/>
    <property type="match status" value="1"/>
</dbReference>
<dbReference type="InterPro" id="IPR000873">
    <property type="entry name" value="AMP-dep_synth/lig_dom"/>
</dbReference>
<keyword evidence="8" id="KW-1185">Reference proteome</keyword>
<dbReference type="Gene3D" id="3.30.559.10">
    <property type="entry name" value="Chloramphenicol acetyltransferase-like domain"/>
    <property type="match status" value="1"/>
</dbReference>
<dbReference type="Gene3D" id="3.30.559.30">
    <property type="entry name" value="Nonribosomal peptide synthetase, condensation domain"/>
    <property type="match status" value="3"/>
</dbReference>
<sequence>MVWNARPSADHLRVNVSFDPTRFGPDTIHTFLDNLLDVLTAIATDPDRTVDDVQFSHPLEQLVAANIPVHPAPVPLQPRPTLTQAFSEAVAAHHDLPALIDGDLTLTYREVDILASILSQRILEATKHQEIYAFASFCIPSGAIAILTILAIVKSGAAYVPLDVRFPEERLESLVEDSGASLVITTWDSPSFNFDRERVAHLDVTSFLDERKSLLAASAHKERDGSLSPASPAESSEDVAYVLYTSGSTGKPKGVLIKQSSVVAFATNTDIFKWGPGQRVAQVNNIAWDASVIDVWASFLLGATLVCFDRFDVLDPPALARRFRAAHIDGCLVPTPLFRQFAATCPDVFRGLTQILTGGEALDYATLRQARTAAPHVAFTNAYGPTEACVMASTFDVLPGDDDVPVAGPMPIGRPLKTCQALVIDRYGRLVPPGVIGELVVGGEGVAKGYLNRPAETAGAFVELRIDGLSGNTRFYRTGDAVRWCDGQLQFMGRMNAGQIKIRGQRLELGEIEATILRTELVTAAGVSYHKPANGNNPNLIAYVVFDDEKKPEDQVRDHDTAAAASNDASEIVEVWREAYDDMYAAYDLAKARADFSGWDSLVTKEPIPKLEMTAWLHDTLRPFYQQRPRTAFEIGCGIGIFVHQILPSVDRMWAIEPSAEAAKRLEDELKGLGLGDKASIWHAAADEISKLPAFDADFAFMNSVVQYFPSEAYLHQAIIDIVGKCASGARVLIGDVCSLPFDSLLNIDIAVYRWRHELGSRTLQDLRDEILNHAKYRSELAVDPSFFTNLRRTIPAIAHVEIVPKAIEYCNELSQFRYQVILHVNQELSLIVPPAWHDYGALRWKDSDLENALQDFVAGGENILAVEHIPNRFLSWELAAATVVFSSSPDRFSNLASVLPPNMGAAAARGWSAWDLERLAEQYGVTVSLSVARQRETTTLDAVFIKGSPDAGTRVAFKTVDDDDASVPPFAASKLQELIFRMQLEEDVLQRLRVMLPSYMVPDQVFSVRALPLQPSGKLDRRQLAAMAEKDTSWGVRRATGSAQDVAPADEMEARLCKIFGDLLSLQVVSPLASFFNIGGHSLLATRLKSALESEFQVTVLLKTIFAYPSPRGLAASIRELVASGSSHKPAMRIAAPSDGTYYPLSFAQDRLWFLAQLAYFGSQDICYNSPYTLKLEGRLDVDALERTIQAIVSRHEVLRTIFVEVDYAPATHVVDFCPRLEIVPLASDTDEETVSALTREHARRPFSLDIEPSFRATLFKLSHQCSYLLLCMHHIVIDGFSLDVLHHELSDIYAAFSAGNDHALSPLRIQYKEFAQWQRSEDFERLLDPQIEYWTKQLRGTQPAELPTDFPRPQHLSHEGKTHYAHFPAELHIGLERICKQERVTMFMLLSAAFRIVQFQLTGQTDASFAFPIANRNRLETERLIGFFVNTQILRLKVRPGMTFLELLHQARDLSLAAFEYQDMPFERIVSILNPTRDLSRNPLAHIVVVYQTVKTAPFSVGDINASVARVDMELTRFDMEIHFFPRDDILHVEIVYSTDLFKKETIVDLMDRIQEVLYQVVDDVHFSIDSSQSSRLRQATPSDVTAYLRDYVPCEFPLDLPRCPDSASLRRDTYSFVLPPTVCDALRASSMGEKELLALYLTALSMLNHRYTRQEDITIGLVTDESVDIVPARLTVHRDAILSALLDDAQASVKRASRFSAVSIKDVSAAMQRQQKSSPSSVVRVALSQGSNSADMPLSRELGLLIDLELRYGDLNEPGCQLIYDQSLFRPDTIEALCDNLVDVLESLLLRPDLVVEEIPFQHSAKHLKRFGVPLAPPPPPPSSSLVDALKKSVDAHPDLLALQDREVLLSYRQLNTASSLLAQKIVQASGDACEFVAVCVPPSALAVISILGIVKAGAAYVPLDVRYPPERLEMLLRESGARLLITTSDSPEFANNAEGVIRLDVSDFLTDIDLTSPVDFVCTPRTDAAYVMYTSGSTGVPKGVVVMQSSVIALVSDTSVFPFQPGDKIGMINNLAWDASIIDIWCTLLAGATIICFNRYDVLDLVALAEQFQLWGITGCFMSVALFRQALDLAPQLFSSLRLFQVGGEAFYYEDLQRVKSINPSIRLFSAYGTTETCVFATGFWIDVPNMPVSGSVPVGGPMSTVQVLVVDTNGRLVPPGVIGELIIGGAGVGPGYLKRPKETAEAFVEFGFDELNQGVTRYYRTGDAVRWGPGGQLHFAGRMNAGQIKIRGQRLELSEIEAAILRSGLANDAAVVHLKSSKDKSDLLAAYAVATVPVSPTESLALSSRLLETLREVLPSFMIPHLVCWIPALPLSPNGKVDRPQLRARAAVDADSMLNNIKEEEDASDEPEDEVEEQLCTIMEALLHRASIRRSSNFFDAGGHSLLASRLAFRIREAFDVSFALTDVFSMPTPREMAEKIRKLISEKPSSQSPTTTTMTTPASDEFEIPPVLAFSEEPHRPFLFCIPMVTGLSFTFSALSRSTDLFNVVALNDPGYLALEDFPKGQPSTGHAKDLRASAMHTVEDQAKYYYARIVEELSRVGSAKPGSAPFNILGYSYGGHVAFEVACLAQSAGWAVNLFVVDTWVHPARKIEQTQEKVDEVSLIILPTVMSAIGLPFGDMGEQGVRLKQDIEARTLANFRALYAHAMPRFEGHVTLFRAESNEDHGFLPLVSSLDEVVLRGDHFRLLEEESGNLSLISAKVSIVVNA</sequence>
<gene>
    <name evidence="7" type="ORF">PHACADRAFT_264276</name>
</gene>
<dbReference type="NCBIfam" id="NF003417">
    <property type="entry name" value="PRK04813.1"/>
    <property type="match status" value="3"/>
</dbReference>
<dbReference type="Gene3D" id="3.40.50.12780">
    <property type="entry name" value="N-terminal domain of ligase-like"/>
    <property type="match status" value="1"/>
</dbReference>
<protein>
    <recommendedName>
        <fullName evidence="6">Carrier domain-containing protein</fullName>
    </recommendedName>
</protein>
<dbReference type="InterPro" id="IPR042099">
    <property type="entry name" value="ANL_N_sf"/>
</dbReference>
<dbReference type="InterPro" id="IPR009081">
    <property type="entry name" value="PP-bd_ACP"/>
</dbReference>
<dbReference type="InterPro" id="IPR001242">
    <property type="entry name" value="Condensation_dom"/>
</dbReference>
<dbReference type="PROSITE" id="PS50075">
    <property type="entry name" value="CARRIER"/>
    <property type="match status" value="2"/>
</dbReference>